<organism evidence="3 4">
    <name type="scientific">Massilia soli</name>
    <dbReference type="NCBI Taxonomy" id="2792854"/>
    <lineage>
        <taxon>Bacteria</taxon>
        <taxon>Pseudomonadati</taxon>
        <taxon>Pseudomonadota</taxon>
        <taxon>Betaproteobacteria</taxon>
        <taxon>Burkholderiales</taxon>
        <taxon>Oxalobacteraceae</taxon>
        <taxon>Telluria group</taxon>
        <taxon>Massilia</taxon>
    </lineage>
</organism>
<dbReference type="EMBL" id="JAFBIL020000001">
    <property type="protein sequence ID" value="MBZ2206306.1"/>
    <property type="molecule type" value="Genomic_DNA"/>
</dbReference>
<gene>
    <name evidence="3" type="ORF">I4X03_003415</name>
</gene>
<dbReference type="PANTHER" id="PTHR38038">
    <property type="entry name" value="PENICILLIN-BINDING PROTEIN ACTIVATOR LPOA"/>
    <property type="match status" value="1"/>
</dbReference>
<dbReference type="Pfam" id="PF04348">
    <property type="entry name" value="LppC"/>
    <property type="match status" value="1"/>
</dbReference>
<feature type="compositionally biased region" description="Polar residues" evidence="2">
    <location>
        <begin position="1"/>
        <end position="10"/>
    </location>
</feature>
<name>A0ABS7SJC2_9BURK</name>
<proteinExistence type="predicted"/>
<sequence>MCAPIDSNTRAPLAQPAVAPPVQPAVQEADVQTMPIDSPDSQSAQPLQPALPSGRQVTLGLMLPLRSATLAQPAEILRAGFMAAHALEGAGFAVNLIETGDGGAQEALDDYLRAAQDSDIIVGPLSRPAVNAVAGSAAARKPTIALNHPDAGTPVPPNMLVIGLSIEDEARQAAAWVSREQPGANALIVSGASAWQRRIATAFADAWAKLGHESQLVELASGSAYDTEMAVGKLNAKVQNESPSLIFAALDPFQTRQVRGVIGNHVPFYGASSVNSRVAAGDTLPELDGMRMLDLPWVVQSDNATVMAYPRWTGAPLGLDMERLYALGIDAFRVAKEVALGRTAFELDGVTGRLKARFGDGSTQFTRVIPAAVFQAGTTRAILTQ</sequence>
<keyword evidence="4" id="KW-1185">Reference proteome</keyword>
<feature type="region of interest" description="Disordered" evidence="2">
    <location>
        <begin position="1"/>
        <end position="22"/>
    </location>
</feature>
<evidence type="ECO:0000313" key="3">
    <source>
        <dbReference type="EMBL" id="MBZ2206306.1"/>
    </source>
</evidence>
<evidence type="ECO:0000313" key="4">
    <source>
        <dbReference type="Proteomes" id="UP000809349"/>
    </source>
</evidence>
<dbReference type="PANTHER" id="PTHR38038:SF1">
    <property type="entry name" value="PENICILLIN-BINDING PROTEIN ACTIVATOR LPOA"/>
    <property type="match status" value="1"/>
</dbReference>
<dbReference type="Proteomes" id="UP000809349">
    <property type="component" value="Unassembled WGS sequence"/>
</dbReference>
<accession>A0ABS7SJC2</accession>
<evidence type="ECO:0000256" key="1">
    <source>
        <dbReference type="ARBA" id="ARBA00023136"/>
    </source>
</evidence>
<dbReference type="InterPro" id="IPR028082">
    <property type="entry name" value="Peripla_BP_I"/>
</dbReference>
<evidence type="ECO:0000256" key="2">
    <source>
        <dbReference type="SAM" id="MobiDB-lite"/>
    </source>
</evidence>
<comment type="caution">
    <text evidence="3">The sequence shown here is derived from an EMBL/GenBank/DDBJ whole genome shotgun (WGS) entry which is preliminary data.</text>
</comment>
<dbReference type="InterPro" id="IPR007443">
    <property type="entry name" value="LpoA"/>
</dbReference>
<dbReference type="SUPFAM" id="SSF53822">
    <property type="entry name" value="Periplasmic binding protein-like I"/>
    <property type="match status" value="1"/>
</dbReference>
<protein>
    <submittedName>
        <fullName evidence="3">Penicillin-binding protein activator</fullName>
    </submittedName>
</protein>
<reference evidence="3 4" key="1">
    <citation type="submission" date="2021-08" db="EMBL/GenBank/DDBJ databases">
        <title>Massilia sp. R798.</title>
        <authorList>
            <person name="Baek J.H."/>
            <person name="Jung H.S."/>
            <person name="Kim K.R."/>
            <person name="Jeon C.O."/>
        </authorList>
    </citation>
    <scope>NUCLEOTIDE SEQUENCE [LARGE SCALE GENOMIC DNA]</scope>
    <source>
        <strain evidence="3 4">R798</strain>
    </source>
</reference>
<dbReference type="Gene3D" id="3.40.50.2300">
    <property type="match status" value="2"/>
</dbReference>
<keyword evidence="1" id="KW-0472">Membrane</keyword>